<reference evidence="2" key="1">
    <citation type="submission" date="2023-12" db="EMBL/GenBank/DDBJ databases">
        <authorList>
            <person name="Brown T."/>
        </authorList>
    </citation>
    <scope>NUCLEOTIDE SEQUENCE</scope>
</reference>
<dbReference type="Proteomes" id="UP001314169">
    <property type="component" value="Chromosome 3"/>
</dbReference>
<feature type="transmembrane region" description="Helical" evidence="1">
    <location>
        <begin position="45"/>
        <end position="65"/>
    </location>
</feature>
<evidence type="ECO:0000313" key="3">
    <source>
        <dbReference type="Proteomes" id="UP001314169"/>
    </source>
</evidence>
<feature type="transmembrane region" description="Helical" evidence="1">
    <location>
        <begin position="85"/>
        <end position="107"/>
    </location>
</feature>
<protein>
    <submittedName>
        <fullName evidence="2">Uncharacterized protein</fullName>
    </submittedName>
</protein>
<keyword evidence="1" id="KW-1133">Transmembrane helix</keyword>
<evidence type="ECO:0000256" key="1">
    <source>
        <dbReference type="SAM" id="Phobius"/>
    </source>
</evidence>
<feature type="transmembrane region" description="Helical" evidence="1">
    <location>
        <begin position="20"/>
        <end position="38"/>
    </location>
</feature>
<keyword evidence="3" id="KW-1185">Reference proteome</keyword>
<accession>A0ABN9ZX11</accession>
<sequence length="114" mass="14108">MEKNSSFNSFTLKHILCLKSIKTLIQVPTYYIYTYIYILYMDETYFNVVYFFNTWLFFKVIAIQLNFVQKVCLEVYFKHYRTKYFIFHILYVAHSLYSTYVVFKLLFKKMKQLL</sequence>
<organism evidence="2 3">
    <name type="scientific">Pipistrellus nathusii</name>
    <name type="common">Nathusius' pipistrelle</name>
    <dbReference type="NCBI Taxonomy" id="59473"/>
    <lineage>
        <taxon>Eukaryota</taxon>
        <taxon>Metazoa</taxon>
        <taxon>Chordata</taxon>
        <taxon>Craniata</taxon>
        <taxon>Vertebrata</taxon>
        <taxon>Euteleostomi</taxon>
        <taxon>Mammalia</taxon>
        <taxon>Eutheria</taxon>
        <taxon>Laurasiatheria</taxon>
        <taxon>Chiroptera</taxon>
        <taxon>Yangochiroptera</taxon>
        <taxon>Vespertilionidae</taxon>
        <taxon>Pipistrellus</taxon>
    </lineage>
</organism>
<gene>
    <name evidence="2" type="ORF">MPIPNATIZW_LOCUS11077</name>
</gene>
<proteinExistence type="predicted"/>
<evidence type="ECO:0000313" key="2">
    <source>
        <dbReference type="EMBL" id="CAK6442771.1"/>
    </source>
</evidence>
<dbReference type="EMBL" id="OY882860">
    <property type="protein sequence ID" value="CAK6442771.1"/>
    <property type="molecule type" value="Genomic_DNA"/>
</dbReference>
<name>A0ABN9ZX11_PIPNA</name>
<keyword evidence="1" id="KW-0812">Transmembrane</keyword>
<keyword evidence="1" id="KW-0472">Membrane</keyword>